<dbReference type="EMBL" id="JBJQND010000005">
    <property type="protein sequence ID" value="KAL3875658.1"/>
    <property type="molecule type" value="Genomic_DNA"/>
</dbReference>
<accession>A0ABD3WQZ3</accession>
<dbReference type="InterPro" id="IPR052071">
    <property type="entry name" value="SCUB_EGF-like_domain"/>
</dbReference>
<protein>
    <recommendedName>
        <fullName evidence="2">EGF-like domain-containing protein</fullName>
    </recommendedName>
</protein>
<evidence type="ECO:0000259" key="2">
    <source>
        <dbReference type="PROSITE" id="PS50026"/>
    </source>
</evidence>
<keyword evidence="1" id="KW-0245">EGF-like domain</keyword>
<evidence type="ECO:0000256" key="1">
    <source>
        <dbReference type="PROSITE-ProRule" id="PRU00076"/>
    </source>
</evidence>
<dbReference type="PROSITE" id="PS01186">
    <property type="entry name" value="EGF_2"/>
    <property type="match status" value="1"/>
</dbReference>
<sequence>MSQVTVWNSALSYSDILRYFGNVSYVPNGIMVQGWWSYVFHPGVSRQYPSQVKCDSCKPVQEDKTHPEVVCNKDPNAFTIPKITDRFVTLDAEEQQNLRNKVKSTAYNMTSTLPQDATYQLGQYDAIFVAKDESGNYQDCRFPIYIKYYENCPSPKTDANLTRYMYNGTQVDSISAVKCTNTSYEPAAALPRYIPCGVLGVFDANNPYMDRVLPSCGYKVMNNYRIDVQMQYQFQVQCSDLFLSALTTNIMKKFNDTTTNDIIRQFCDSSACSNVIVSGNCTNVNALIAIQIHLTRGFISFGQVNYTLIEATRIIALVERKFIFPNVANSKWLEDTVVISEKKICNPGSSFFDGACFECGKGMFSNNQTGLCEFCAIGKYQQFQGKDSCLPCNSSQTTRNIGSMAATDCISVCPTGQYYKYNATTLMGSCQKCPRHFYQDEEGQSFCMPCPFEKVTAEEGSNSTTQCQDDCMSGEEPATGSDAPCRKCARGTYRTRGINDNCQPCPARNTTNGNGSTSVVDCNARRCAAGEFIAGDRCMPCPLDTYQPMDMPYSYTNCTPCNGSNNYGTRNVSSTNATDCELFCQAGSENISGTCTPCKRGFYKDHSMPETRWGLCVPCSDKNRTTDMEGSTSSSSCIIRRCVAGEFISGDRCMPCPLDTYQPMDMPYSYTNCTPCNVTIGPNYGTMTVRSTNVTDCKFVCLGGQQFDIATQKCVPCPMGYYKPAELRFDACLKCRENYTTSGNGQTSNTSCNIRDCPEGTFISGGDCIPCPYAMYQDLRHQNSCIECGPNLNTSNTGAVSKNDCIIHCRKGYYKNNTSCVPCAAGTYKPVRGNIECMRCPEGNTSIQGSIDCPILHCVPGKTLYMKSPVCVECPKGTWKSEAGNMSCTPCVPSRTTGSTGANSSNMCDKALCVAGEQFNNSTGKCDKCPRGFYKAANENIQNFDIIQCVSCPTGKTTVTTGSSSLEDCKLDVCQPGLYRPEGNTSCSPCPIGQYQPASDQTHCLNCTAGYITSEPNSTSITSCIRNCRTVGGVYYKNGICEPCRVGEYREPDPDLKMPDGCILCGPGKSTAQTGSKSQRDCLSDTKNPTRPVIETVSFSFSMTFTSNTPCVSSNRNLIGIQIEASIYTQMKKKGKGLCKNDCANIVVTISASSCRANRRKRETNDVIVDVAVNNVSAVLNETDGTQRTAESVLSQTLQDPGSFMVDGGSLILNLITTTDPKMTIICSPGQQYNLTLNGCVLCPAGTRGEPAGSCVKCETGTYQNQTGQTMCMLCIEPKSFTEQNGSTSMSQCKTLCDIQTDYCSGRGACIPSGQSATCNCNSGYIGTRCETRA</sequence>
<dbReference type="PROSITE" id="PS50026">
    <property type="entry name" value="EGF_3"/>
    <property type="match status" value="1"/>
</dbReference>
<dbReference type="InterPro" id="IPR000742">
    <property type="entry name" value="EGF"/>
</dbReference>
<evidence type="ECO:0000313" key="4">
    <source>
        <dbReference type="Proteomes" id="UP001634394"/>
    </source>
</evidence>
<dbReference type="PANTHER" id="PTHR24046">
    <property type="entry name" value="SIGNAL PEPTIDE, CUB AND EGF-LIKE DOMAIN-CONTAINING"/>
    <property type="match status" value="1"/>
</dbReference>
<gene>
    <name evidence="3" type="ORF">ACJMK2_033588</name>
</gene>
<evidence type="ECO:0000313" key="3">
    <source>
        <dbReference type="EMBL" id="KAL3875658.1"/>
    </source>
</evidence>
<dbReference type="InterPro" id="IPR011641">
    <property type="entry name" value="Tyr-kin_ephrin_A/B_rcpt-like"/>
</dbReference>
<dbReference type="InterPro" id="IPR006212">
    <property type="entry name" value="Furin_repeat"/>
</dbReference>
<dbReference type="PROSITE" id="PS00022">
    <property type="entry name" value="EGF_1"/>
    <property type="match status" value="1"/>
</dbReference>
<name>A0ABD3WQZ3_SINWO</name>
<reference evidence="3 4" key="1">
    <citation type="submission" date="2024-11" db="EMBL/GenBank/DDBJ databases">
        <title>Chromosome-level genome assembly of the freshwater bivalve Anodonta woodiana.</title>
        <authorList>
            <person name="Chen X."/>
        </authorList>
    </citation>
    <scope>NUCLEOTIDE SEQUENCE [LARGE SCALE GENOMIC DNA]</scope>
    <source>
        <strain evidence="3">MN2024</strain>
        <tissue evidence="3">Gills</tissue>
    </source>
</reference>
<comment type="caution">
    <text evidence="3">The sequence shown here is derived from an EMBL/GenBank/DDBJ whole genome shotgun (WGS) entry which is preliminary data.</text>
</comment>
<proteinExistence type="predicted"/>
<dbReference type="Proteomes" id="UP001634394">
    <property type="component" value="Unassembled WGS sequence"/>
</dbReference>
<dbReference type="PANTHER" id="PTHR24046:SF5">
    <property type="entry name" value="EGF-LIKE DOMAIN-CONTAINING PROTEIN"/>
    <property type="match status" value="1"/>
</dbReference>
<dbReference type="SUPFAM" id="SSF57184">
    <property type="entry name" value="Growth factor receptor domain"/>
    <property type="match status" value="4"/>
</dbReference>
<keyword evidence="4" id="KW-1185">Reference proteome</keyword>
<dbReference type="Gene3D" id="2.10.50.10">
    <property type="entry name" value="Tumor Necrosis Factor Receptor, subunit A, domain 2"/>
    <property type="match status" value="11"/>
</dbReference>
<dbReference type="Pfam" id="PF07699">
    <property type="entry name" value="Ephrin_rec_like"/>
    <property type="match status" value="12"/>
</dbReference>
<keyword evidence="1" id="KW-1015">Disulfide bond</keyword>
<dbReference type="SMART" id="SM00261">
    <property type="entry name" value="FU"/>
    <property type="match status" value="3"/>
</dbReference>
<organism evidence="3 4">
    <name type="scientific">Sinanodonta woodiana</name>
    <name type="common">Chinese pond mussel</name>
    <name type="synonym">Anodonta woodiana</name>
    <dbReference type="NCBI Taxonomy" id="1069815"/>
    <lineage>
        <taxon>Eukaryota</taxon>
        <taxon>Metazoa</taxon>
        <taxon>Spiralia</taxon>
        <taxon>Lophotrochozoa</taxon>
        <taxon>Mollusca</taxon>
        <taxon>Bivalvia</taxon>
        <taxon>Autobranchia</taxon>
        <taxon>Heteroconchia</taxon>
        <taxon>Palaeoheterodonta</taxon>
        <taxon>Unionida</taxon>
        <taxon>Unionoidea</taxon>
        <taxon>Unionidae</taxon>
        <taxon>Unioninae</taxon>
        <taxon>Sinanodonta</taxon>
    </lineage>
</organism>
<dbReference type="SMART" id="SM01411">
    <property type="entry name" value="Ephrin_rec_like"/>
    <property type="match status" value="14"/>
</dbReference>
<feature type="disulfide bond" evidence="1">
    <location>
        <begin position="1321"/>
        <end position="1330"/>
    </location>
</feature>
<dbReference type="SMART" id="SM00181">
    <property type="entry name" value="EGF"/>
    <property type="match status" value="4"/>
</dbReference>
<comment type="caution">
    <text evidence="1">Lacks conserved residue(s) required for the propagation of feature annotation.</text>
</comment>
<feature type="non-terminal residue" evidence="3">
    <location>
        <position position="1334"/>
    </location>
</feature>
<dbReference type="InterPro" id="IPR009030">
    <property type="entry name" value="Growth_fac_rcpt_cys_sf"/>
</dbReference>
<feature type="domain" description="EGF-like" evidence="2">
    <location>
        <begin position="1294"/>
        <end position="1331"/>
    </location>
</feature>